<dbReference type="GO" id="GO:0016705">
    <property type="term" value="F:oxidoreductase activity, acting on paired donors, with incorporation or reduction of molecular oxygen"/>
    <property type="evidence" value="ECO:0007669"/>
    <property type="project" value="InterPro"/>
</dbReference>
<sequence>MVMHVERLAAGGGRGAAANTNTAFRSPRSVLVRTSGDAFGAHLCAALCSATSALVYRLEAGDSVGDAPGGHDVRDERLITLFRDDPRTGLGLPASERDALAESVEVIIDTEPAEHFDHLVSLAERRVELTGRRPLICAVFRPDSPRRGAAADDRAAWEGLQDAVAKGFAAVRIRTGLTIDGSVDWRSTTAHPLAALLGVAAATGTRPRDVGTVDVEVADVAARAVVALALRADAEGQDFTLVRRQPVRLEDVFDALERSGTPLRPVPLDTWLQQLDGGIDAQQARLLLSRAAANDPVEEGGVRLSPSDVGVPERPLGASLFDGLVTSQEPGALPRIRTRERVPLPAREGPAVHFDGHNAPLALEHREIDPGGAAAASEAVGYGTFWVPEQRSDPLLALTVAAGTTKDIGLGTAVTVALARTPMTVACAANDLHRLSGGRLVLGLGSQLPVHLANRMAMPGNRPVDRMRDFVAALRAIWGSWNDERPLSYHGPFYRFTLSSEFFTPPPNPHGAPAIFLGAAGPRMAELAGEIGDGLIAPPFASRRHLTELLLPAVERGLAKAGRSRESFTVVVMPLIATGRTPDERESVESRLRRLVAFYCSPKDYGRVLDLHGLGEFGDTMRELSLSGDPERWRRMGEMVSDEVLETFAVRAAPGDVGAAVLARFGGLADRIVLPAPHGTEAGLWHPETVRLDTRTGQVRTM</sequence>
<name>A0A853AMV4_9PSEU</name>
<dbReference type="Proteomes" id="UP000587002">
    <property type="component" value="Unassembled WGS sequence"/>
</dbReference>
<dbReference type="InterPro" id="IPR050564">
    <property type="entry name" value="F420-G6PD/mer"/>
</dbReference>
<proteinExistence type="predicted"/>
<evidence type="ECO:0000259" key="1">
    <source>
        <dbReference type="Pfam" id="PF00296"/>
    </source>
</evidence>
<dbReference type="EMBL" id="JACCFJ010000001">
    <property type="protein sequence ID" value="NYI84439.1"/>
    <property type="molecule type" value="Genomic_DNA"/>
</dbReference>
<keyword evidence="3" id="KW-1185">Reference proteome</keyword>
<dbReference type="InterPro" id="IPR019919">
    <property type="entry name" value="Lucif-like_OxRdtase_MSMEG_2256"/>
</dbReference>
<dbReference type="SUPFAM" id="SSF51679">
    <property type="entry name" value="Bacterial luciferase-like"/>
    <property type="match status" value="1"/>
</dbReference>
<protein>
    <submittedName>
        <fullName evidence="2">Putative F420-dependent oxidoreductase</fullName>
    </submittedName>
</protein>
<comment type="caution">
    <text evidence="2">The sequence shown here is derived from an EMBL/GenBank/DDBJ whole genome shotgun (WGS) entry which is preliminary data.</text>
</comment>
<dbReference type="PANTHER" id="PTHR43244:SF2">
    <property type="entry name" value="CONSERVED HYPOTHETICAL ALANINE AND PROLINE-RICH PROTEIN"/>
    <property type="match status" value="1"/>
</dbReference>
<dbReference type="Pfam" id="PF00296">
    <property type="entry name" value="Bac_luciferase"/>
    <property type="match status" value="1"/>
</dbReference>
<dbReference type="AlphaFoldDB" id="A0A853AMV4"/>
<organism evidence="2 3">
    <name type="scientific">Saccharopolyspora hordei</name>
    <dbReference type="NCBI Taxonomy" id="1838"/>
    <lineage>
        <taxon>Bacteria</taxon>
        <taxon>Bacillati</taxon>
        <taxon>Actinomycetota</taxon>
        <taxon>Actinomycetes</taxon>
        <taxon>Pseudonocardiales</taxon>
        <taxon>Pseudonocardiaceae</taxon>
        <taxon>Saccharopolyspora</taxon>
    </lineage>
</organism>
<dbReference type="Gene3D" id="3.20.20.30">
    <property type="entry name" value="Luciferase-like domain"/>
    <property type="match status" value="1"/>
</dbReference>
<dbReference type="InterPro" id="IPR011251">
    <property type="entry name" value="Luciferase-like_dom"/>
</dbReference>
<dbReference type="NCBIfam" id="TIGR03617">
    <property type="entry name" value="F420_MSMEG_2256"/>
    <property type="match status" value="1"/>
</dbReference>
<evidence type="ECO:0000313" key="2">
    <source>
        <dbReference type="EMBL" id="NYI84439.1"/>
    </source>
</evidence>
<gene>
    <name evidence="2" type="ORF">HNR68_003069</name>
</gene>
<evidence type="ECO:0000313" key="3">
    <source>
        <dbReference type="Proteomes" id="UP000587002"/>
    </source>
</evidence>
<dbReference type="CDD" id="cd01097">
    <property type="entry name" value="Tetrahydromethanopterin_reductase"/>
    <property type="match status" value="1"/>
</dbReference>
<accession>A0A853AMV4</accession>
<reference evidence="2 3" key="1">
    <citation type="submission" date="2020-07" db="EMBL/GenBank/DDBJ databases">
        <title>Sequencing the genomes of 1000 actinobacteria strains.</title>
        <authorList>
            <person name="Klenk H.-P."/>
        </authorList>
    </citation>
    <scope>NUCLEOTIDE SEQUENCE [LARGE SCALE GENOMIC DNA]</scope>
    <source>
        <strain evidence="2 3">DSM 44065</strain>
    </source>
</reference>
<dbReference type="PANTHER" id="PTHR43244">
    <property type="match status" value="1"/>
</dbReference>
<dbReference type="Gene3D" id="3.40.50.720">
    <property type="entry name" value="NAD(P)-binding Rossmann-like Domain"/>
    <property type="match status" value="1"/>
</dbReference>
<dbReference type="RefSeq" id="WP_179721583.1">
    <property type="nucleotide sequence ID" value="NZ_BAABFH010000001.1"/>
</dbReference>
<dbReference type="InterPro" id="IPR036661">
    <property type="entry name" value="Luciferase-like_sf"/>
</dbReference>
<feature type="domain" description="Luciferase-like" evidence="1">
    <location>
        <begin position="374"/>
        <end position="664"/>
    </location>
</feature>